<dbReference type="AlphaFoldDB" id="A0A5J4YUB5"/>
<protein>
    <submittedName>
        <fullName evidence="1">Uncharacterized protein</fullName>
    </submittedName>
</protein>
<reference evidence="2" key="1">
    <citation type="journal article" date="2019" name="Nat. Commun.">
        <title>Expansion of phycobilisome linker gene families in mesophilic red algae.</title>
        <authorList>
            <person name="Lee J."/>
            <person name="Kim D."/>
            <person name="Bhattacharya D."/>
            <person name="Yoon H.S."/>
        </authorList>
    </citation>
    <scope>NUCLEOTIDE SEQUENCE [LARGE SCALE GENOMIC DNA]</scope>
    <source>
        <strain evidence="2">CCMP 1328</strain>
    </source>
</reference>
<dbReference type="EMBL" id="VRMN01000005">
    <property type="protein sequence ID" value="KAA8494007.1"/>
    <property type="molecule type" value="Genomic_DNA"/>
</dbReference>
<organism evidence="1 2">
    <name type="scientific">Porphyridium purpureum</name>
    <name type="common">Red alga</name>
    <name type="synonym">Porphyridium cruentum</name>
    <dbReference type="NCBI Taxonomy" id="35688"/>
    <lineage>
        <taxon>Eukaryota</taxon>
        <taxon>Rhodophyta</taxon>
        <taxon>Bangiophyceae</taxon>
        <taxon>Porphyridiales</taxon>
        <taxon>Porphyridiaceae</taxon>
        <taxon>Porphyridium</taxon>
    </lineage>
</organism>
<dbReference type="Proteomes" id="UP000324585">
    <property type="component" value="Unassembled WGS sequence"/>
</dbReference>
<keyword evidence="2" id="KW-1185">Reference proteome</keyword>
<gene>
    <name evidence="1" type="ORF">FVE85_3982</name>
</gene>
<sequence length="137" mass="15663">MLRVADRIKLKTRSLVKGLRVNSLFTREQVAQFSELDVEGSCSSVPEDELKELVARTVMKFWEGTLVNKTHVSMSAEQMKSYPYQHIMEGHEMSRQVAGVQMPATRFVQHMEEQNDEIIHEKDVAVPWFCGAPDKPA</sequence>
<evidence type="ECO:0000313" key="1">
    <source>
        <dbReference type="EMBL" id="KAA8494007.1"/>
    </source>
</evidence>
<proteinExistence type="predicted"/>
<name>A0A5J4YUB5_PORPP</name>
<comment type="caution">
    <text evidence="1">The sequence shown here is derived from an EMBL/GenBank/DDBJ whole genome shotgun (WGS) entry which is preliminary data.</text>
</comment>
<accession>A0A5J4YUB5</accession>
<evidence type="ECO:0000313" key="2">
    <source>
        <dbReference type="Proteomes" id="UP000324585"/>
    </source>
</evidence>